<dbReference type="InterPro" id="IPR016032">
    <property type="entry name" value="Sig_transdc_resp-reg_C-effctor"/>
</dbReference>
<sequence length="465" mass="49417">MGETPVRTSPLARSLHVALVLVAATAALLGGGLFVFGAGEFDWSVQLYLGIYIVYLAVGVTAWWRRPGNRMGTIIIIGSFAVLIAGFGNTSVPTLHAIGAIGATLVLAVLIHLLHAFPSGRLRGAASKTIVIAAYANSVLLQAPSYLFIPDVAPSLHITALPAVATAADLAQSFVGLLITLATALVLARRMHNADHSHRRVLIPLFAYGLFAVLFIPFSSGVLEGLFGVSPTLRGVLQLIMLGGVPIAFVLGMIRGGFSRTAGLTELGSWLGSTGTERSQLNEALSRTVGDPTLEIAYWVDERGTYIDAQGAPVALPAAAERRAAIDIELDGRLICAIIYDTGLIADADSVRAAARLVALALDRARLAAELNASERALADSRERLKRADATRHDGGNSVEALTRRQREVLALIAEGRSNAAIARELVLTEKSVVNHVSRIFDALDLPVEADDHRRVRATVLYLSR</sequence>
<evidence type="ECO:0000256" key="1">
    <source>
        <dbReference type="ARBA" id="ARBA00023015"/>
    </source>
</evidence>
<feature type="transmembrane region" description="Helical" evidence="5">
    <location>
        <begin position="201"/>
        <end position="223"/>
    </location>
</feature>
<dbReference type="PRINTS" id="PR00038">
    <property type="entry name" value="HTHLUXR"/>
</dbReference>
<dbReference type="Pfam" id="PF00196">
    <property type="entry name" value="GerE"/>
    <property type="match status" value="1"/>
</dbReference>
<evidence type="ECO:0000256" key="3">
    <source>
        <dbReference type="ARBA" id="ARBA00023163"/>
    </source>
</evidence>
<feature type="transmembrane region" description="Helical" evidence="5">
    <location>
        <begin position="170"/>
        <end position="189"/>
    </location>
</feature>
<gene>
    <name evidence="7" type="ORF">HNR05_002858</name>
</gene>
<proteinExistence type="predicted"/>
<accession>A0A7Z0J6Z5</accession>
<dbReference type="AlphaFoldDB" id="A0A7Z0J6Z5"/>
<feature type="transmembrane region" description="Helical" evidence="5">
    <location>
        <begin position="94"/>
        <end position="117"/>
    </location>
</feature>
<dbReference type="GO" id="GO:0003677">
    <property type="term" value="F:DNA binding"/>
    <property type="evidence" value="ECO:0007669"/>
    <property type="project" value="UniProtKB-KW"/>
</dbReference>
<evidence type="ECO:0000256" key="2">
    <source>
        <dbReference type="ARBA" id="ARBA00023125"/>
    </source>
</evidence>
<dbReference type="GO" id="GO:0006355">
    <property type="term" value="P:regulation of DNA-templated transcription"/>
    <property type="evidence" value="ECO:0007669"/>
    <property type="project" value="InterPro"/>
</dbReference>
<keyword evidence="5" id="KW-0472">Membrane</keyword>
<keyword evidence="1" id="KW-0805">Transcription regulation</keyword>
<keyword evidence="3" id="KW-0804">Transcription</keyword>
<feature type="domain" description="HTH luxR-type" evidence="6">
    <location>
        <begin position="395"/>
        <end position="465"/>
    </location>
</feature>
<evidence type="ECO:0000256" key="4">
    <source>
        <dbReference type="SAM" id="Coils"/>
    </source>
</evidence>
<feature type="transmembrane region" description="Helical" evidence="5">
    <location>
        <begin position="45"/>
        <end position="64"/>
    </location>
</feature>
<reference evidence="7 8" key="1">
    <citation type="submission" date="2020-07" db="EMBL/GenBank/DDBJ databases">
        <title>Sequencing the genomes of 1000 actinobacteria strains.</title>
        <authorList>
            <person name="Klenk H.-P."/>
        </authorList>
    </citation>
    <scope>NUCLEOTIDE SEQUENCE [LARGE SCALE GENOMIC DNA]</scope>
    <source>
        <strain evidence="7 8">LI1</strain>
    </source>
</reference>
<dbReference type="RefSeq" id="WP_246318413.1">
    <property type="nucleotide sequence ID" value="NZ_JACCFM010000001.1"/>
</dbReference>
<protein>
    <submittedName>
        <fullName evidence="7">DNA-binding CsgD family transcriptional regulator/uncharacterized membrane protein YhaH (DUF805 family)</fullName>
    </submittedName>
</protein>
<feature type="transmembrane region" description="Helical" evidence="5">
    <location>
        <begin position="129"/>
        <end position="150"/>
    </location>
</feature>
<keyword evidence="4" id="KW-0175">Coiled coil</keyword>
<dbReference type="SMART" id="SM00421">
    <property type="entry name" value="HTH_LUXR"/>
    <property type="match status" value="1"/>
</dbReference>
<feature type="transmembrane region" description="Helical" evidence="5">
    <location>
        <begin position="17"/>
        <end position="39"/>
    </location>
</feature>
<name>A0A7Z0J6Z5_9MICO</name>
<dbReference type="CDD" id="cd06170">
    <property type="entry name" value="LuxR_C_like"/>
    <property type="match status" value="1"/>
</dbReference>
<evidence type="ECO:0000313" key="7">
    <source>
        <dbReference type="EMBL" id="NYJ21067.1"/>
    </source>
</evidence>
<dbReference type="PANTHER" id="PTHR44688:SF16">
    <property type="entry name" value="DNA-BINDING TRANSCRIPTIONAL ACTIVATOR DEVR_DOSR"/>
    <property type="match status" value="1"/>
</dbReference>
<dbReference type="PROSITE" id="PS50043">
    <property type="entry name" value="HTH_LUXR_2"/>
    <property type="match status" value="1"/>
</dbReference>
<dbReference type="Gene3D" id="1.10.10.10">
    <property type="entry name" value="Winged helix-like DNA-binding domain superfamily/Winged helix DNA-binding domain"/>
    <property type="match status" value="1"/>
</dbReference>
<evidence type="ECO:0000313" key="8">
    <source>
        <dbReference type="Proteomes" id="UP000537260"/>
    </source>
</evidence>
<dbReference type="Proteomes" id="UP000537260">
    <property type="component" value="Unassembled WGS sequence"/>
</dbReference>
<feature type="transmembrane region" description="Helical" evidence="5">
    <location>
        <begin position="235"/>
        <end position="254"/>
    </location>
</feature>
<evidence type="ECO:0000256" key="5">
    <source>
        <dbReference type="SAM" id="Phobius"/>
    </source>
</evidence>
<keyword evidence="5" id="KW-1133">Transmembrane helix</keyword>
<organism evidence="7 8">
    <name type="scientific">Glaciibacter psychrotolerans</name>
    <dbReference type="NCBI Taxonomy" id="670054"/>
    <lineage>
        <taxon>Bacteria</taxon>
        <taxon>Bacillati</taxon>
        <taxon>Actinomycetota</taxon>
        <taxon>Actinomycetes</taxon>
        <taxon>Micrococcales</taxon>
        <taxon>Microbacteriaceae</taxon>
        <taxon>Glaciibacter</taxon>
    </lineage>
</organism>
<comment type="caution">
    <text evidence="7">The sequence shown here is derived from an EMBL/GenBank/DDBJ whole genome shotgun (WGS) entry which is preliminary data.</text>
</comment>
<dbReference type="EMBL" id="JACCFM010000001">
    <property type="protein sequence ID" value="NYJ21067.1"/>
    <property type="molecule type" value="Genomic_DNA"/>
</dbReference>
<dbReference type="SUPFAM" id="SSF46894">
    <property type="entry name" value="C-terminal effector domain of the bipartite response regulators"/>
    <property type="match status" value="1"/>
</dbReference>
<feature type="coiled-coil region" evidence="4">
    <location>
        <begin position="364"/>
        <end position="391"/>
    </location>
</feature>
<feature type="transmembrane region" description="Helical" evidence="5">
    <location>
        <begin position="71"/>
        <end position="88"/>
    </location>
</feature>
<dbReference type="InterPro" id="IPR000792">
    <property type="entry name" value="Tscrpt_reg_LuxR_C"/>
</dbReference>
<keyword evidence="2 7" id="KW-0238">DNA-binding</keyword>
<evidence type="ECO:0000259" key="6">
    <source>
        <dbReference type="PROSITE" id="PS50043"/>
    </source>
</evidence>
<dbReference type="PANTHER" id="PTHR44688">
    <property type="entry name" value="DNA-BINDING TRANSCRIPTIONAL ACTIVATOR DEVR_DOSR"/>
    <property type="match status" value="1"/>
</dbReference>
<keyword evidence="8" id="KW-1185">Reference proteome</keyword>
<dbReference type="InterPro" id="IPR036388">
    <property type="entry name" value="WH-like_DNA-bd_sf"/>
</dbReference>
<keyword evidence="5" id="KW-0812">Transmembrane</keyword>